<protein>
    <submittedName>
        <fullName evidence="1">Uncharacterized protein</fullName>
    </submittedName>
</protein>
<comment type="caution">
    <text evidence="1">The sequence shown here is derived from an EMBL/GenBank/DDBJ whole genome shotgun (WGS) entry which is preliminary data.</text>
</comment>
<reference evidence="1" key="2">
    <citation type="submission" date="2022-01" db="EMBL/GenBank/DDBJ databases">
        <authorList>
            <person name="Yamashiro T."/>
            <person name="Shiraishi A."/>
            <person name="Satake H."/>
            <person name="Nakayama K."/>
        </authorList>
    </citation>
    <scope>NUCLEOTIDE SEQUENCE</scope>
</reference>
<evidence type="ECO:0000313" key="2">
    <source>
        <dbReference type="Proteomes" id="UP001151760"/>
    </source>
</evidence>
<dbReference type="Proteomes" id="UP001151760">
    <property type="component" value="Unassembled WGS sequence"/>
</dbReference>
<organism evidence="1 2">
    <name type="scientific">Tanacetum coccineum</name>
    <dbReference type="NCBI Taxonomy" id="301880"/>
    <lineage>
        <taxon>Eukaryota</taxon>
        <taxon>Viridiplantae</taxon>
        <taxon>Streptophyta</taxon>
        <taxon>Embryophyta</taxon>
        <taxon>Tracheophyta</taxon>
        <taxon>Spermatophyta</taxon>
        <taxon>Magnoliopsida</taxon>
        <taxon>eudicotyledons</taxon>
        <taxon>Gunneridae</taxon>
        <taxon>Pentapetalae</taxon>
        <taxon>asterids</taxon>
        <taxon>campanulids</taxon>
        <taxon>Asterales</taxon>
        <taxon>Asteraceae</taxon>
        <taxon>Asteroideae</taxon>
        <taxon>Anthemideae</taxon>
        <taxon>Anthemidinae</taxon>
        <taxon>Tanacetum</taxon>
    </lineage>
</organism>
<sequence>MEELRSRQFRENKIKVMHAMVLGGMLQLYGLIELGELTQQVKKRLFAAIIVKRKATWQDCTKPKNPRTSAWFEEKVMLAEALESGVVLDEEQMAFLADNGDTVTIGQQS</sequence>
<accession>A0ABQ5IAV1</accession>
<dbReference type="EMBL" id="BQNB010020562">
    <property type="protein sequence ID" value="GJT97277.1"/>
    <property type="molecule type" value="Genomic_DNA"/>
</dbReference>
<proteinExistence type="predicted"/>
<reference evidence="1" key="1">
    <citation type="journal article" date="2022" name="Int. J. Mol. Sci.">
        <title>Draft Genome of Tanacetum Coccineum: Genomic Comparison of Closely Related Tanacetum-Family Plants.</title>
        <authorList>
            <person name="Yamashiro T."/>
            <person name="Shiraishi A."/>
            <person name="Nakayama K."/>
            <person name="Satake H."/>
        </authorList>
    </citation>
    <scope>NUCLEOTIDE SEQUENCE</scope>
</reference>
<gene>
    <name evidence="1" type="ORF">Tco_1092795</name>
</gene>
<name>A0ABQ5IAV1_9ASTR</name>
<evidence type="ECO:0000313" key="1">
    <source>
        <dbReference type="EMBL" id="GJT97277.1"/>
    </source>
</evidence>
<keyword evidence="2" id="KW-1185">Reference proteome</keyword>